<keyword evidence="6" id="KW-0539">Nucleus</keyword>
<dbReference type="Pfam" id="PF00172">
    <property type="entry name" value="Zn_clus"/>
    <property type="match status" value="1"/>
</dbReference>
<evidence type="ECO:0000256" key="7">
    <source>
        <dbReference type="SAM" id="MobiDB-lite"/>
    </source>
</evidence>
<evidence type="ECO:0000313" key="10">
    <source>
        <dbReference type="Proteomes" id="UP000001745"/>
    </source>
</evidence>
<evidence type="ECO:0000256" key="3">
    <source>
        <dbReference type="ARBA" id="ARBA00023015"/>
    </source>
</evidence>
<dbReference type="STRING" id="441959.B8LXD5"/>
<keyword evidence="5" id="KW-0804">Transcription</keyword>
<name>B8LXD5_TALSN</name>
<dbReference type="GO" id="GO:0005634">
    <property type="term" value="C:nucleus"/>
    <property type="evidence" value="ECO:0007669"/>
    <property type="project" value="UniProtKB-SubCell"/>
</dbReference>
<dbReference type="HOGENOM" id="CLU_524941_0_0_1"/>
<dbReference type="CDD" id="cd00067">
    <property type="entry name" value="GAL4"/>
    <property type="match status" value="1"/>
</dbReference>
<feature type="compositionally biased region" description="Low complexity" evidence="7">
    <location>
        <begin position="85"/>
        <end position="104"/>
    </location>
</feature>
<dbReference type="InterPro" id="IPR050815">
    <property type="entry name" value="TF_fung"/>
</dbReference>
<reference evidence="10" key="1">
    <citation type="journal article" date="2015" name="Genome Announc.">
        <title>Genome sequence of the AIDS-associated pathogen Penicillium marneffei (ATCC18224) and its near taxonomic relative Talaromyces stipitatus (ATCC10500).</title>
        <authorList>
            <person name="Nierman W.C."/>
            <person name="Fedorova-Abrams N.D."/>
            <person name="Andrianopoulos A."/>
        </authorList>
    </citation>
    <scope>NUCLEOTIDE SEQUENCE [LARGE SCALE GENOMIC DNA]</scope>
    <source>
        <strain evidence="10">ATCC 10500 / CBS 375.48 / QM 6759 / NRRL 1006</strain>
    </source>
</reference>
<dbReference type="Gene3D" id="4.10.240.10">
    <property type="entry name" value="Zn(2)-C6 fungal-type DNA-binding domain"/>
    <property type="match status" value="1"/>
</dbReference>
<gene>
    <name evidence="9" type="ORF">TSTA_066620</name>
</gene>
<dbReference type="PROSITE" id="PS50048">
    <property type="entry name" value="ZN2_CY6_FUNGAL_2"/>
    <property type="match status" value="1"/>
</dbReference>
<dbReference type="PANTHER" id="PTHR47338:SF20">
    <property type="entry name" value="ZN(II)2CYS6 TRANSCRIPTION FACTOR (EUROFUNG)"/>
    <property type="match status" value="1"/>
</dbReference>
<keyword evidence="10" id="KW-1185">Reference proteome</keyword>
<evidence type="ECO:0000313" key="9">
    <source>
        <dbReference type="EMBL" id="EED23216.1"/>
    </source>
</evidence>
<evidence type="ECO:0000256" key="5">
    <source>
        <dbReference type="ARBA" id="ARBA00023163"/>
    </source>
</evidence>
<accession>B8LXD5</accession>
<feature type="region of interest" description="Disordered" evidence="7">
    <location>
        <begin position="81"/>
        <end position="105"/>
    </location>
</feature>
<comment type="subcellular location">
    <subcellularLocation>
        <location evidence="1">Nucleus</location>
    </subcellularLocation>
</comment>
<dbReference type="SUPFAM" id="SSF57701">
    <property type="entry name" value="Zn2/Cys6 DNA-binding domain"/>
    <property type="match status" value="1"/>
</dbReference>
<dbReference type="GO" id="GO:0003677">
    <property type="term" value="F:DNA binding"/>
    <property type="evidence" value="ECO:0007669"/>
    <property type="project" value="UniProtKB-KW"/>
</dbReference>
<dbReference type="AlphaFoldDB" id="B8LXD5"/>
<dbReference type="VEuPathDB" id="FungiDB:TSTA_066620"/>
<dbReference type="InterPro" id="IPR036864">
    <property type="entry name" value="Zn2-C6_fun-type_DNA-bd_sf"/>
</dbReference>
<feature type="domain" description="Zn(2)-C6 fungal-type" evidence="8">
    <location>
        <begin position="11"/>
        <end position="41"/>
    </location>
</feature>
<dbReference type="PROSITE" id="PS00463">
    <property type="entry name" value="ZN2_CY6_FUNGAL_1"/>
    <property type="match status" value="1"/>
</dbReference>
<keyword evidence="4" id="KW-0238">DNA-binding</keyword>
<dbReference type="Proteomes" id="UP000001745">
    <property type="component" value="Unassembled WGS sequence"/>
</dbReference>
<keyword evidence="3" id="KW-0805">Transcription regulation</keyword>
<dbReference type="OrthoDB" id="3358371at2759"/>
<protein>
    <recommendedName>
        <fullName evidence="8">Zn(2)-C6 fungal-type domain-containing protein</fullName>
    </recommendedName>
</protein>
<dbReference type="GO" id="GO:0008270">
    <property type="term" value="F:zinc ion binding"/>
    <property type="evidence" value="ECO:0007669"/>
    <property type="project" value="InterPro"/>
</dbReference>
<keyword evidence="2" id="KW-0479">Metal-binding</keyword>
<dbReference type="RefSeq" id="XP_002340603.1">
    <property type="nucleotide sequence ID" value="XM_002340562.1"/>
</dbReference>
<dbReference type="InterPro" id="IPR001138">
    <property type="entry name" value="Zn2Cys6_DnaBD"/>
</dbReference>
<sequence>METTTVVAPRTCSRCKVRKKKCDKMLPSCGRCNRLSKECSYDELWKDPEDGRAGDQNIELRERLAALETMVSDLSQEVKYLRSKPNSSTDDSSPQSQRQQVVSNPDHVIQKIMDHTTTAMEYGNVNVLGVFETYFDTIHNRLPILSKQKLLMDLQAMETPNDELELIKGVISLLVIYPDNLASQSTSFPLWQLYEASKSLFCLITSVQSPQLRSVQAGILICYYEITQGWLKEAQNSLRICTRSAQLVQQLEELSPSPYDAHSQHQFDFEIEPIFWSLSLLQSYLYNMSCDVLAQNPTMSRLQSEEFYLAKKENNVSFPIQYSSGGLLQPYHVLEKTAASLLDDVSSIVYPQDEFRSSQFRQALELDYKITGLIIEIKGQPEHPLVDQTVGGEYVICLWALYKLHCSLYQKAVELNDHNFSELSKLSLRQLFSVSETLFQALISGIIKREVDIRILPPALCCVLHYNLIAMELLSDRAHESLDGPVRYLLHLLCQKWSLAEMSRFQPQARLTPRNGQRQ</sequence>
<dbReference type="SMART" id="SM00066">
    <property type="entry name" value="GAL4"/>
    <property type="match status" value="1"/>
</dbReference>
<dbReference type="InParanoid" id="B8LXD5"/>
<dbReference type="PANTHER" id="PTHR47338">
    <property type="entry name" value="ZN(II)2CYS6 TRANSCRIPTION FACTOR (EUROFUNG)-RELATED"/>
    <property type="match status" value="1"/>
</dbReference>
<dbReference type="GO" id="GO:0000981">
    <property type="term" value="F:DNA-binding transcription factor activity, RNA polymerase II-specific"/>
    <property type="evidence" value="ECO:0007669"/>
    <property type="project" value="InterPro"/>
</dbReference>
<organism evidence="9 10">
    <name type="scientific">Talaromyces stipitatus (strain ATCC 10500 / CBS 375.48 / QM 6759 / NRRL 1006)</name>
    <name type="common">Penicillium stipitatum</name>
    <dbReference type="NCBI Taxonomy" id="441959"/>
    <lineage>
        <taxon>Eukaryota</taxon>
        <taxon>Fungi</taxon>
        <taxon>Dikarya</taxon>
        <taxon>Ascomycota</taxon>
        <taxon>Pezizomycotina</taxon>
        <taxon>Eurotiomycetes</taxon>
        <taxon>Eurotiomycetidae</taxon>
        <taxon>Eurotiales</taxon>
        <taxon>Trichocomaceae</taxon>
        <taxon>Talaromyces</taxon>
        <taxon>Talaromyces sect. Talaromyces</taxon>
    </lineage>
</organism>
<evidence type="ECO:0000259" key="8">
    <source>
        <dbReference type="PROSITE" id="PS50048"/>
    </source>
</evidence>
<dbReference type="EMBL" id="EQ962652">
    <property type="protein sequence ID" value="EED23216.1"/>
    <property type="molecule type" value="Genomic_DNA"/>
</dbReference>
<evidence type="ECO:0000256" key="1">
    <source>
        <dbReference type="ARBA" id="ARBA00004123"/>
    </source>
</evidence>
<dbReference type="PhylomeDB" id="B8LXD5"/>
<dbReference type="GeneID" id="8109454"/>
<proteinExistence type="predicted"/>
<evidence type="ECO:0000256" key="2">
    <source>
        <dbReference type="ARBA" id="ARBA00022723"/>
    </source>
</evidence>
<evidence type="ECO:0000256" key="6">
    <source>
        <dbReference type="ARBA" id="ARBA00023242"/>
    </source>
</evidence>
<dbReference type="CDD" id="cd12148">
    <property type="entry name" value="fungal_TF_MHR"/>
    <property type="match status" value="1"/>
</dbReference>
<evidence type="ECO:0000256" key="4">
    <source>
        <dbReference type="ARBA" id="ARBA00023125"/>
    </source>
</evidence>